<dbReference type="EMBL" id="ACGP01000154">
    <property type="protein sequence ID" value="EEI24196.1"/>
    <property type="molecule type" value="Genomic_DNA"/>
</dbReference>
<keyword evidence="1" id="KW-0812">Transmembrane</keyword>
<name>C0XKB8_LENH9</name>
<organism evidence="2 3">
    <name type="scientific">Lentilactobacillus hilgardii (strain ATCC 8290 / DSM 20176 / CCUG 30140 / JCM 1155 / KCTC 3500 / NBRC 15886 / NCIMB 8040 / NRRL B-1843 / 9)</name>
    <dbReference type="NCBI Taxonomy" id="1423757"/>
    <lineage>
        <taxon>Bacteria</taxon>
        <taxon>Bacillati</taxon>
        <taxon>Bacillota</taxon>
        <taxon>Bacilli</taxon>
        <taxon>Lactobacillales</taxon>
        <taxon>Lactobacillaceae</taxon>
        <taxon>Lentilactobacillus</taxon>
    </lineage>
</organism>
<dbReference type="HOGENOM" id="CLU_2770675_0_0_9"/>
<evidence type="ECO:0000313" key="2">
    <source>
        <dbReference type="EMBL" id="EEI24196.1"/>
    </source>
</evidence>
<feature type="transmembrane region" description="Helical" evidence="1">
    <location>
        <begin position="36"/>
        <end position="59"/>
    </location>
</feature>
<sequence length="69" mass="7645">MKDSFFILVTGIVIAAAIQRIVTNTHLDVPLGMTVGLGVGIFEEFFYRGLILGTLMRLFSKQTSKARQI</sequence>
<keyword evidence="1" id="KW-1133">Transmembrane helix</keyword>
<keyword evidence="1" id="KW-0472">Membrane</keyword>
<proteinExistence type="predicted"/>
<dbReference type="RefSeq" id="WP_003634826.1">
    <property type="nucleotide sequence ID" value="NZ_AZDF01000039.1"/>
</dbReference>
<dbReference type="AlphaFoldDB" id="C0XKB8"/>
<evidence type="ECO:0000313" key="3">
    <source>
        <dbReference type="Proteomes" id="UP000003752"/>
    </source>
</evidence>
<dbReference type="Proteomes" id="UP000003752">
    <property type="component" value="Unassembled WGS sequence"/>
</dbReference>
<reference evidence="2 3" key="1">
    <citation type="submission" date="2009-01" db="EMBL/GenBank/DDBJ databases">
        <authorList>
            <person name="Qin X."/>
            <person name="Bachman B."/>
            <person name="Battles P."/>
            <person name="Bell A."/>
            <person name="Bess C."/>
            <person name="Bickham C."/>
            <person name="Chaboub L."/>
            <person name="Chen D."/>
            <person name="Coyle M."/>
            <person name="Deiros D.R."/>
            <person name="Dinh H."/>
            <person name="Forbes L."/>
            <person name="Fowler G."/>
            <person name="Francisco L."/>
            <person name="Fu Q."/>
            <person name="Gubbala S."/>
            <person name="Hale W."/>
            <person name="Han Y."/>
            <person name="Hemphill L."/>
            <person name="Highlander S.K."/>
            <person name="Hirani K."/>
            <person name="Hogues M."/>
            <person name="Jackson L."/>
            <person name="Jakkamsetti A."/>
            <person name="Javaid M."/>
            <person name="Jiang H."/>
            <person name="Korchina V."/>
            <person name="Kovar C."/>
            <person name="Lara F."/>
            <person name="Lee S."/>
            <person name="Mata R."/>
            <person name="Mathew T."/>
            <person name="Moen C."/>
            <person name="Morales K."/>
            <person name="Munidasa M."/>
            <person name="Nazareth L."/>
            <person name="Ngo R."/>
            <person name="Nguyen L."/>
            <person name="Okwuonu G."/>
            <person name="Ongeri F."/>
            <person name="Patil S."/>
            <person name="Petrosino J."/>
            <person name="Pham C."/>
            <person name="Pham P."/>
            <person name="Pu L.-L."/>
            <person name="Puazo M."/>
            <person name="Raj R."/>
            <person name="Reid J."/>
            <person name="Rouhana J."/>
            <person name="Saada N."/>
            <person name="Shang Y."/>
            <person name="Simmons D."/>
            <person name="Thornton R."/>
            <person name="Warren J."/>
            <person name="Weissenberger G."/>
            <person name="Zhang J."/>
            <person name="Zhang L."/>
            <person name="Zhou C."/>
            <person name="Zhu D."/>
            <person name="Muzny D."/>
            <person name="Worley K."/>
            <person name="Gibbs R."/>
        </authorList>
    </citation>
    <scope>NUCLEOTIDE SEQUENCE [LARGE SCALE GENOMIC DNA]</scope>
    <source>
        <strain evidence="3">ATCC 8290 / DSM 20176 / CCUG 30140 / JCM 1155 / KCTC 3500 / NBRC 15886 / NCIMB 8040 / NRRL B-1843 / 9</strain>
    </source>
</reference>
<accession>C0XKB8</accession>
<gene>
    <name evidence="2" type="ORF">HMPREF0519_1679</name>
</gene>
<comment type="caution">
    <text evidence="2">The sequence shown here is derived from an EMBL/GenBank/DDBJ whole genome shotgun (WGS) entry which is preliminary data.</text>
</comment>
<keyword evidence="3" id="KW-1185">Reference proteome</keyword>
<evidence type="ECO:0000256" key="1">
    <source>
        <dbReference type="SAM" id="Phobius"/>
    </source>
</evidence>
<protein>
    <submittedName>
        <fullName evidence="2">Uncharacterized protein</fullName>
    </submittedName>
</protein>